<protein>
    <recommendedName>
        <fullName evidence="9">Matrilin-1</fullName>
    </recommendedName>
    <alternativeName>
        <fullName evidence="10">Cartilage matrix protein</fullName>
    </alternativeName>
</protein>
<dbReference type="SUPFAM" id="SSF53300">
    <property type="entry name" value="vWA-like"/>
    <property type="match status" value="2"/>
</dbReference>
<dbReference type="SMART" id="SM00327">
    <property type="entry name" value="VWA"/>
    <property type="match status" value="2"/>
</dbReference>
<dbReference type="Gene3D" id="3.40.50.410">
    <property type="entry name" value="von Willebrand factor, type A domain"/>
    <property type="match status" value="2"/>
</dbReference>
<comment type="subcellular location">
    <subcellularLocation>
        <location evidence="1">Secreted</location>
    </subcellularLocation>
</comment>
<dbReference type="Proteomes" id="UP000515150">
    <property type="component" value="Chromosome 11"/>
</dbReference>
<keyword evidence="11" id="KW-0175">Coiled coil</keyword>
<evidence type="ECO:0000256" key="12">
    <source>
        <dbReference type="SAM" id="SignalP"/>
    </source>
</evidence>
<dbReference type="PANTHER" id="PTHR24020">
    <property type="entry name" value="COLLAGEN ALPHA"/>
    <property type="match status" value="1"/>
</dbReference>
<dbReference type="InterPro" id="IPR002035">
    <property type="entry name" value="VWF_A"/>
</dbReference>
<dbReference type="InterPro" id="IPR050525">
    <property type="entry name" value="ECM_Assembly_Org"/>
</dbReference>
<dbReference type="AlphaFoldDB" id="A0A8M1HK62"/>
<evidence type="ECO:0000256" key="1">
    <source>
        <dbReference type="ARBA" id="ARBA00004613"/>
    </source>
</evidence>
<gene>
    <name evidence="15" type="primary">matn1</name>
</gene>
<dbReference type="GO" id="GO:0005576">
    <property type="term" value="C:extracellular region"/>
    <property type="evidence" value="ECO:0007669"/>
    <property type="project" value="UniProtKB-SubCell"/>
</dbReference>
<evidence type="ECO:0000256" key="5">
    <source>
        <dbReference type="ARBA" id="ARBA00022737"/>
    </source>
</evidence>
<evidence type="ECO:0000256" key="11">
    <source>
        <dbReference type="SAM" id="Coils"/>
    </source>
</evidence>
<dbReference type="Gene3D" id="1.20.5.30">
    <property type="match status" value="1"/>
</dbReference>
<organism evidence="14 15">
    <name type="scientific">Betta splendens</name>
    <name type="common">Siamese fighting fish</name>
    <dbReference type="NCBI Taxonomy" id="158456"/>
    <lineage>
        <taxon>Eukaryota</taxon>
        <taxon>Metazoa</taxon>
        <taxon>Chordata</taxon>
        <taxon>Craniata</taxon>
        <taxon>Vertebrata</taxon>
        <taxon>Euteleostomi</taxon>
        <taxon>Actinopterygii</taxon>
        <taxon>Neopterygii</taxon>
        <taxon>Teleostei</taxon>
        <taxon>Neoteleostei</taxon>
        <taxon>Acanthomorphata</taxon>
        <taxon>Anabantaria</taxon>
        <taxon>Anabantiformes</taxon>
        <taxon>Anabantoidei</taxon>
        <taxon>Osphronemidae</taxon>
        <taxon>Betta</taxon>
    </lineage>
</organism>
<accession>A0A8M1HK62</accession>
<sequence>MSPPLFLLLLLGLTGAQATTDLRMAAAMAAGLCKTRPTDLVFIIDSSRSVRPSEFEQVKVFLTKVIEGLDVGPNATRVGVVNYASRVKNEVSLKTHRTKTGLVKAVTKIEPLSTGTMTGLAIQFAQNVAFSEAEGARKSPDISKVAIIVTDGRPQDNVKDVAQRARDAGIEIFAIGVGRVEMNTLRQIASDPLDDHVDYVESYSVIEKLTKKFQEAFCGCSNAATDVVFLIDGSKSVRPENFELIKKWIFQIIEKLDVSERNVHVGLVQYSSTVKQEFPLGRYNNKKDLKEAVKRMEFMGKGTMTGQGLNHIRESSFTPANGARPGVPKVCIVFTDGRSQDYIGEAAKKAKESGFKMFAVGVGSAVEDELKQIASEPTADHYFYTADFKAIGQIAKKLHIPTCPEEDPCECDSLKKFQKKVEEALQALTKKLESMSKRIALLENKIV</sequence>
<evidence type="ECO:0000256" key="9">
    <source>
        <dbReference type="ARBA" id="ARBA00093641"/>
    </source>
</evidence>
<evidence type="ECO:0000256" key="8">
    <source>
        <dbReference type="ARBA" id="ARBA00093320"/>
    </source>
</evidence>
<keyword evidence="6" id="KW-1015">Disulfide bond</keyword>
<feature type="chain" id="PRO_5035478234" description="Matrilin-1" evidence="12">
    <location>
        <begin position="19"/>
        <end position="447"/>
    </location>
</feature>
<evidence type="ECO:0000256" key="3">
    <source>
        <dbReference type="ARBA" id="ARBA00022536"/>
    </source>
</evidence>
<evidence type="ECO:0000256" key="6">
    <source>
        <dbReference type="ARBA" id="ARBA00023157"/>
    </source>
</evidence>
<dbReference type="InterPro" id="IPR036337">
    <property type="entry name" value="Matrilin_CC_sf"/>
</dbReference>
<dbReference type="Pfam" id="PF00092">
    <property type="entry name" value="VWA"/>
    <property type="match status" value="2"/>
</dbReference>
<keyword evidence="2" id="KW-0964">Secreted</keyword>
<reference evidence="15" key="1">
    <citation type="submission" date="2025-08" db="UniProtKB">
        <authorList>
            <consortium name="RefSeq"/>
        </authorList>
    </citation>
    <scope>IDENTIFICATION</scope>
</reference>
<evidence type="ECO:0000256" key="7">
    <source>
        <dbReference type="ARBA" id="ARBA00023180"/>
    </source>
</evidence>
<evidence type="ECO:0000256" key="10">
    <source>
        <dbReference type="ARBA" id="ARBA00093674"/>
    </source>
</evidence>
<evidence type="ECO:0000256" key="2">
    <source>
        <dbReference type="ARBA" id="ARBA00022525"/>
    </source>
</evidence>
<dbReference type="InterPro" id="IPR019466">
    <property type="entry name" value="Matrilin_CC_trimer"/>
</dbReference>
<name>A0A8M1HK62_BETSP</name>
<keyword evidence="4 12" id="KW-0732">Signal</keyword>
<dbReference type="FunFam" id="3.40.50.410:FF:000004">
    <property type="entry name" value="collagen alpha-6(VI) chain"/>
    <property type="match status" value="1"/>
</dbReference>
<feature type="domain" description="VWFA" evidence="13">
    <location>
        <begin position="226"/>
        <end position="398"/>
    </location>
</feature>
<dbReference type="SMART" id="SM01279">
    <property type="entry name" value="Matrilin_ccoil"/>
    <property type="match status" value="1"/>
</dbReference>
<dbReference type="GeneID" id="114865781"/>
<keyword evidence="5" id="KW-0677">Repeat</keyword>
<feature type="domain" description="VWFA" evidence="13">
    <location>
        <begin position="39"/>
        <end position="213"/>
    </location>
</feature>
<dbReference type="InterPro" id="IPR036465">
    <property type="entry name" value="vWFA_dom_sf"/>
</dbReference>
<evidence type="ECO:0000313" key="15">
    <source>
        <dbReference type="RefSeq" id="XP_040928875.1"/>
    </source>
</evidence>
<keyword evidence="7" id="KW-0325">Glycoprotein</keyword>
<dbReference type="GO" id="GO:0031012">
    <property type="term" value="C:extracellular matrix"/>
    <property type="evidence" value="ECO:0007669"/>
    <property type="project" value="UniProtKB-ARBA"/>
</dbReference>
<evidence type="ECO:0000313" key="14">
    <source>
        <dbReference type="Proteomes" id="UP000515150"/>
    </source>
</evidence>
<dbReference type="PRINTS" id="PR00453">
    <property type="entry name" value="VWFADOMAIN"/>
</dbReference>
<dbReference type="RefSeq" id="XP_040928875.1">
    <property type="nucleotide sequence ID" value="XM_041072941.2"/>
</dbReference>
<dbReference type="SUPFAM" id="SSF58002">
    <property type="entry name" value="Chicken cartilage matrix protein"/>
    <property type="match status" value="1"/>
</dbReference>
<keyword evidence="3" id="KW-0245">EGF-like domain</keyword>
<dbReference type="FunFam" id="3.40.50.410:FF:000018">
    <property type="entry name" value="Matrilin 1"/>
    <property type="match status" value="1"/>
</dbReference>
<feature type="signal peptide" evidence="12">
    <location>
        <begin position="1"/>
        <end position="18"/>
    </location>
</feature>
<dbReference type="PROSITE" id="PS50234">
    <property type="entry name" value="VWFA"/>
    <property type="match status" value="2"/>
</dbReference>
<evidence type="ECO:0000259" key="13">
    <source>
        <dbReference type="PROSITE" id="PS50234"/>
    </source>
</evidence>
<feature type="coiled-coil region" evidence="11">
    <location>
        <begin position="414"/>
        <end position="445"/>
    </location>
</feature>
<dbReference type="PANTHER" id="PTHR24020:SF16">
    <property type="entry name" value="CARTILAGE MATRIX PROTEIN"/>
    <property type="match status" value="1"/>
</dbReference>
<proteinExistence type="predicted"/>
<dbReference type="Pfam" id="PF10393">
    <property type="entry name" value="Matrilin_ccoil"/>
    <property type="match status" value="1"/>
</dbReference>
<evidence type="ECO:0000256" key="4">
    <source>
        <dbReference type="ARBA" id="ARBA00022729"/>
    </source>
</evidence>
<comment type="function">
    <text evidence="8">A major component of the extracellular matrix of non-articular cartilage. Binds to type 2 collagens and forms long concatenated protein networks as part of the extracellular matrix. Required for the network-like organization and bundling of collagen fibrils surrounding chondrocytes in the zones of maturation and hypertrophy. Required for mechanotransduction and adaption to mechanical loading in cartilage chondrocytes, resulting in an increase in expression of the extracellular matrix components ACAN and COL2A1. Acts as a moderator of angiogenesis in response to injury.</text>
</comment>
<dbReference type="CTD" id="4146"/>
<keyword evidence="14" id="KW-1185">Reference proteome</keyword>